<dbReference type="Proteomes" id="UP000664132">
    <property type="component" value="Unassembled WGS sequence"/>
</dbReference>
<name>A0A8H7TAR3_9HELO</name>
<evidence type="ECO:0000256" key="1">
    <source>
        <dbReference type="SAM" id="MobiDB-lite"/>
    </source>
</evidence>
<comment type="caution">
    <text evidence="2">The sequence shown here is derived from an EMBL/GenBank/DDBJ whole genome shotgun (WGS) entry which is preliminary data.</text>
</comment>
<organism evidence="2 3">
    <name type="scientific">Cadophora malorum</name>
    <dbReference type="NCBI Taxonomy" id="108018"/>
    <lineage>
        <taxon>Eukaryota</taxon>
        <taxon>Fungi</taxon>
        <taxon>Dikarya</taxon>
        <taxon>Ascomycota</taxon>
        <taxon>Pezizomycotina</taxon>
        <taxon>Leotiomycetes</taxon>
        <taxon>Helotiales</taxon>
        <taxon>Ploettnerulaceae</taxon>
        <taxon>Cadophora</taxon>
    </lineage>
</organism>
<feature type="region of interest" description="Disordered" evidence="1">
    <location>
        <begin position="286"/>
        <end position="309"/>
    </location>
</feature>
<evidence type="ECO:0000313" key="3">
    <source>
        <dbReference type="Proteomes" id="UP000664132"/>
    </source>
</evidence>
<dbReference type="AlphaFoldDB" id="A0A8H7TAR3"/>
<proteinExistence type="predicted"/>
<protein>
    <submittedName>
        <fullName evidence="2">Uncharacterized protein</fullName>
    </submittedName>
</protein>
<sequence>MATPLETGGVWRANYHWQDPMSGFVDTTSTDHFWPSPFSPQTSDYFRCPIWNKTTTDPPLRALEELHLERSYLIDSVQVQTQIANQLRRKIPVLESKLQQPGLRPLHRKIRKQLGWLKSRLGQSSQQEQTISSRLDELASEIQTREQWAQMEQEQLLRDMHQREQISGYQQGLCDGLQLRNLSLDPTQPEFSPQGLFPQTFCPQWQQQVLGCEQATDDTSKCPRKGSDEILQKELPKCELTAGKYNSHNPSFSRRSASMDGVDLRHLAGKDPRIPVSMFKRHSFPNVSGHSKVRPSTAEELAQTDVEGEQVRGLDGRFLRQASIG</sequence>
<dbReference type="EMBL" id="JAFJYH010000187">
    <property type="protein sequence ID" value="KAG4416424.1"/>
    <property type="molecule type" value="Genomic_DNA"/>
</dbReference>
<reference evidence="2" key="1">
    <citation type="submission" date="2021-02" db="EMBL/GenBank/DDBJ databases">
        <title>Genome sequence Cadophora malorum strain M34.</title>
        <authorList>
            <person name="Stefanovic E."/>
            <person name="Vu D."/>
            <person name="Scully C."/>
            <person name="Dijksterhuis J."/>
            <person name="Roader J."/>
            <person name="Houbraken J."/>
        </authorList>
    </citation>
    <scope>NUCLEOTIDE SEQUENCE</scope>
    <source>
        <strain evidence="2">M34</strain>
    </source>
</reference>
<dbReference type="OrthoDB" id="5226586at2759"/>
<accession>A0A8H7TAR3</accession>
<evidence type="ECO:0000313" key="2">
    <source>
        <dbReference type="EMBL" id="KAG4416424.1"/>
    </source>
</evidence>
<gene>
    <name evidence="2" type="ORF">IFR04_010470</name>
</gene>
<keyword evidence="3" id="KW-1185">Reference proteome</keyword>